<proteinExistence type="inferred from homology"/>
<protein>
    <submittedName>
        <fullName evidence="8">YrbI family phosphatase</fullName>
    </submittedName>
</protein>
<dbReference type="InterPro" id="IPR023214">
    <property type="entry name" value="HAD_sf"/>
</dbReference>
<evidence type="ECO:0000256" key="2">
    <source>
        <dbReference type="ARBA" id="ARBA00005893"/>
    </source>
</evidence>
<feature type="binding site" evidence="7">
    <location>
        <position position="11"/>
    </location>
    <ligand>
        <name>Mg(2+)</name>
        <dbReference type="ChEBI" id="CHEBI:18420"/>
    </ligand>
</feature>
<dbReference type="PATRIC" id="fig|1117379.3.peg.2087"/>
<evidence type="ECO:0000313" key="9">
    <source>
        <dbReference type="Proteomes" id="UP000006316"/>
    </source>
</evidence>
<dbReference type="InterPro" id="IPR050793">
    <property type="entry name" value="CMP-NeuNAc_synthase"/>
</dbReference>
<dbReference type="SUPFAM" id="SSF56784">
    <property type="entry name" value="HAD-like"/>
    <property type="match status" value="1"/>
</dbReference>
<dbReference type="PANTHER" id="PTHR21485:SF3">
    <property type="entry name" value="N-ACYLNEURAMINATE CYTIDYLYLTRANSFERASE"/>
    <property type="match status" value="1"/>
</dbReference>
<evidence type="ECO:0000256" key="4">
    <source>
        <dbReference type="ARBA" id="ARBA00022723"/>
    </source>
</evidence>
<feature type="binding site" evidence="7">
    <location>
        <position position="104"/>
    </location>
    <ligand>
        <name>Mg(2+)</name>
        <dbReference type="ChEBI" id="CHEBI:18420"/>
    </ligand>
</feature>
<dbReference type="Proteomes" id="UP000006316">
    <property type="component" value="Unassembled WGS sequence"/>
</dbReference>
<dbReference type="RefSeq" id="WP_007085017.1">
    <property type="nucleotide sequence ID" value="NZ_AJLS01000056.1"/>
</dbReference>
<dbReference type="SFLD" id="SFLDG01138">
    <property type="entry name" value="C1.6.2:_Deoxy-d-mannose-octulo"/>
    <property type="match status" value="1"/>
</dbReference>
<comment type="subunit">
    <text evidence="3">Homotetramer.</text>
</comment>
<feature type="binding site" evidence="7">
    <location>
        <position position="13"/>
    </location>
    <ligand>
        <name>substrate</name>
    </ligand>
</feature>
<reference evidence="8 9" key="1">
    <citation type="journal article" date="2012" name="Front. Microbiol.">
        <title>Redundancy and modularity in membrane-associated dissimilatory nitrate reduction in Bacillus.</title>
        <authorList>
            <person name="Heylen K."/>
            <person name="Keltjens J."/>
        </authorList>
    </citation>
    <scope>NUCLEOTIDE SEQUENCE [LARGE SCALE GENOMIC DNA]</scope>
    <source>
        <strain evidence="9">LMG 21833T</strain>
    </source>
</reference>
<comment type="similarity">
    <text evidence="2">Belongs to the KdsC family.</text>
</comment>
<dbReference type="EMBL" id="AJLS01000056">
    <property type="protein sequence ID" value="EKN69384.1"/>
    <property type="molecule type" value="Genomic_DNA"/>
</dbReference>
<dbReference type="SFLD" id="SFLDG01136">
    <property type="entry name" value="C1.6:_Phosphoserine_Phosphatas"/>
    <property type="match status" value="1"/>
</dbReference>
<dbReference type="AlphaFoldDB" id="K6DM48"/>
<dbReference type="eggNOG" id="COG1778">
    <property type="taxonomic scope" value="Bacteria"/>
</dbReference>
<dbReference type="PANTHER" id="PTHR21485">
    <property type="entry name" value="HAD SUPERFAMILY MEMBERS CMAS AND KDSC"/>
    <property type="match status" value="1"/>
</dbReference>
<evidence type="ECO:0000256" key="1">
    <source>
        <dbReference type="ARBA" id="ARBA00001946"/>
    </source>
</evidence>
<dbReference type="NCBIfam" id="TIGR01670">
    <property type="entry name" value="KdsC-phosphatas"/>
    <property type="match status" value="1"/>
</dbReference>
<dbReference type="InterPro" id="IPR010023">
    <property type="entry name" value="KdsC_fam"/>
</dbReference>
<keyword evidence="5" id="KW-0378">Hydrolase</keyword>
<sequence>MCEDIKLIILDVDGVLTDGKITIGSNDIEMKSFNVKDGMGISLAKYHGIEFAIITGRNSYAVSKRAQELNIDYVFQGVSDKKAVFDNLLTSLEIDYRNVCSIGDDINDLPIILNSSITFAPQDAVEFVKKKVAHVTSARGGEGAVREMIDFILERQTDYNTLVNNYLAQKYELIQ</sequence>
<keyword evidence="4 7" id="KW-0479">Metal-binding</keyword>
<dbReference type="STRING" id="1117379.BABA_10001"/>
<evidence type="ECO:0000313" key="8">
    <source>
        <dbReference type="EMBL" id="EKN69384.1"/>
    </source>
</evidence>
<dbReference type="Pfam" id="PF08282">
    <property type="entry name" value="Hydrolase_3"/>
    <property type="match status" value="1"/>
</dbReference>
<accession>K6DM48</accession>
<comment type="caution">
    <text evidence="8">The sequence shown here is derived from an EMBL/GenBank/DDBJ whole genome shotgun (WGS) entry which is preliminary data.</text>
</comment>
<dbReference type="GO" id="GO:0008781">
    <property type="term" value="F:N-acylneuraminate cytidylyltransferase activity"/>
    <property type="evidence" value="ECO:0007669"/>
    <property type="project" value="TreeGrafter"/>
</dbReference>
<keyword evidence="9" id="KW-1185">Reference proteome</keyword>
<dbReference type="GO" id="GO:0016788">
    <property type="term" value="F:hydrolase activity, acting on ester bonds"/>
    <property type="evidence" value="ECO:0007669"/>
    <property type="project" value="InterPro"/>
</dbReference>
<evidence type="ECO:0000256" key="3">
    <source>
        <dbReference type="ARBA" id="ARBA00011881"/>
    </source>
</evidence>
<dbReference type="OrthoDB" id="9805604at2"/>
<keyword evidence="6 7" id="KW-0460">Magnesium</keyword>
<dbReference type="PIRSF" id="PIRSF006118">
    <property type="entry name" value="KDO8-P_Ptase"/>
    <property type="match status" value="1"/>
</dbReference>
<evidence type="ECO:0000256" key="7">
    <source>
        <dbReference type="PIRSR" id="PIRSR006118-2"/>
    </source>
</evidence>
<comment type="cofactor">
    <cofactor evidence="1 7">
        <name>Mg(2+)</name>
        <dbReference type="ChEBI" id="CHEBI:18420"/>
    </cofactor>
</comment>
<dbReference type="InterPro" id="IPR036412">
    <property type="entry name" value="HAD-like_sf"/>
</dbReference>
<dbReference type="Gene3D" id="3.40.50.1000">
    <property type="entry name" value="HAD superfamily/HAD-like"/>
    <property type="match status" value="1"/>
</dbReference>
<organism evidence="8 9">
    <name type="scientific">Neobacillus bataviensis LMG 21833</name>
    <dbReference type="NCBI Taxonomy" id="1117379"/>
    <lineage>
        <taxon>Bacteria</taxon>
        <taxon>Bacillati</taxon>
        <taxon>Bacillota</taxon>
        <taxon>Bacilli</taxon>
        <taxon>Bacillales</taxon>
        <taxon>Bacillaceae</taxon>
        <taxon>Neobacillus</taxon>
    </lineage>
</organism>
<dbReference type="GO" id="GO:0046872">
    <property type="term" value="F:metal ion binding"/>
    <property type="evidence" value="ECO:0007669"/>
    <property type="project" value="UniProtKB-KW"/>
</dbReference>
<dbReference type="FunFam" id="3.40.50.1000:FF:000029">
    <property type="entry name" value="3-deoxy-D-manno-octulosonate 8-phosphate phosphatase KdsC"/>
    <property type="match status" value="1"/>
</dbReference>
<name>K6DM48_9BACI</name>
<gene>
    <name evidence="8" type="ORF">BABA_10001</name>
</gene>
<evidence type="ECO:0000256" key="5">
    <source>
        <dbReference type="ARBA" id="ARBA00022801"/>
    </source>
</evidence>
<dbReference type="SFLD" id="SFLDS00003">
    <property type="entry name" value="Haloacid_Dehalogenase"/>
    <property type="match status" value="1"/>
</dbReference>
<evidence type="ECO:0000256" key="6">
    <source>
        <dbReference type="ARBA" id="ARBA00022842"/>
    </source>
</evidence>
<dbReference type="CDD" id="cd01630">
    <property type="entry name" value="HAD_KDO-like"/>
    <property type="match status" value="1"/>
</dbReference>